<dbReference type="InterPro" id="IPR050270">
    <property type="entry name" value="DegV_domain_contain"/>
</dbReference>
<dbReference type="EMBL" id="PNHG01000001">
    <property type="protein sequence ID" value="PMC65327.1"/>
    <property type="molecule type" value="Genomic_DNA"/>
</dbReference>
<dbReference type="PROSITE" id="PS51482">
    <property type="entry name" value="DEGV"/>
    <property type="match status" value="1"/>
</dbReference>
<name>A0A2N6T7M6_9CORY</name>
<dbReference type="Gene3D" id="3.30.1180.10">
    <property type="match status" value="1"/>
</dbReference>
<comment type="caution">
    <text evidence="2">The sequence shown here is derived from an EMBL/GenBank/DDBJ whole genome shotgun (WGS) entry which is preliminary data.</text>
</comment>
<keyword evidence="3" id="KW-1185">Reference proteome</keyword>
<dbReference type="SUPFAM" id="SSF82549">
    <property type="entry name" value="DAK1/DegV-like"/>
    <property type="match status" value="1"/>
</dbReference>
<organism evidence="2 3">
    <name type="scientific">Corynebacterium tuscaniense</name>
    <dbReference type="NCBI Taxonomy" id="302449"/>
    <lineage>
        <taxon>Bacteria</taxon>
        <taxon>Bacillati</taxon>
        <taxon>Actinomycetota</taxon>
        <taxon>Actinomycetes</taxon>
        <taxon>Mycobacteriales</taxon>
        <taxon>Corynebacteriaceae</taxon>
        <taxon>Corynebacterium</taxon>
    </lineage>
</organism>
<evidence type="ECO:0000313" key="3">
    <source>
        <dbReference type="Proteomes" id="UP000235836"/>
    </source>
</evidence>
<gene>
    <name evidence="2" type="ORF">CJ203_00095</name>
</gene>
<dbReference type="RefSeq" id="WP_034664330.1">
    <property type="nucleotide sequence ID" value="NZ_PNHG01000001.1"/>
</dbReference>
<sequence>MTIRIITDSSAGIPPHIAEELEITVLDLHVTREESEDADSKKGETQGTSGLSALELAAAYARQLERCHDEGIVVLHLSKRLSSTWSAAVSASAVFDDTVRVIDTSAVGMSLGFAAIVAASFARSGADLDGCVNAAKGALALSETWLYLSQLDDIRKSGRISATTAVLSAALLATKPILRVHDGKLELAIKTRTQKKAFSKLVEHVVKRADGMPGYAAVQYAGDREGADVLKGMLEEALPEGSTVGVYPLDEVLTVHTGEGALGLSVFFATPTVD</sequence>
<evidence type="ECO:0000256" key="1">
    <source>
        <dbReference type="ARBA" id="ARBA00023121"/>
    </source>
</evidence>
<dbReference type="PANTHER" id="PTHR33434:SF2">
    <property type="entry name" value="FATTY ACID-BINDING PROTEIN TM_1468"/>
    <property type="match status" value="1"/>
</dbReference>
<keyword evidence="1" id="KW-0446">Lipid-binding</keyword>
<evidence type="ECO:0000313" key="2">
    <source>
        <dbReference type="EMBL" id="PMC65327.1"/>
    </source>
</evidence>
<dbReference type="AlphaFoldDB" id="A0A2N6T7M6"/>
<dbReference type="GO" id="GO:0008289">
    <property type="term" value="F:lipid binding"/>
    <property type="evidence" value="ECO:0007669"/>
    <property type="project" value="UniProtKB-KW"/>
</dbReference>
<accession>A0A2N6T7M6</accession>
<dbReference type="InterPro" id="IPR043168">
    <property type="entry name" value="DegV_C"/>
</dbReference>
<dbReference type="NCBIfam" id="TIGR00762">
    <property type="entry name" value="DegV"/>
    <property type="match status" value="1"/>
</dbReference>
<dbReference type="Gene3D" id="3.40.50.10170">
    <property type="match status" value="1"/>
</dbReference>
<dbReference type="Proteomes" id="UP000235836">
    <property type="component" value="Unassembled WGS sequence"/>
</dbReference>
<protein>
    <submittedName>
        <fullName evidence="2">DegV domain-containing protein</fullName>
    </submittedName>
</protein>
<proteinExistence type="predicted"/>
<dbReference type="InterPro" id="IPR003797">
    <property type="entry name" value="DegV"/>
</dbReference>
<reference evidence="2 3" key="1">
    <citation type="submission" date="2017-09" db="EMBL/GenBank/DDBJ databases">
        <title>Bacterial strain isolated from the female urinary microbiota.</title>
        <authorList>
            <person name="Thomas-White K."/>
            <person name="Kumar N."/>
            <person name="Forster S."/>
            <person name="Putonti C."/>
            <person name="Lawley T."/>
            <person name="Wolfe A.J."/>
        </authorList>
    </citation>
    <scope>NUCLEOTIDE SEQUENCE [LARGE SCALE GENOMIC DNA]</scope>
    <source>
        <strain evidence="2 3">UMB0792</strain>
    </source>
</reference>
<dbReference type="Pfam" id="PF02645">
    <property type="entry name" value="DegV"/>
    <property type="match status" value="1"/>
</dbReference>
<dbReference type="PANTHER" id="PTHR33434">
    <property type="entry name" value="DEGV DOMAIN-CONTAINING PROTEIN DR_1986-RELATED"/>
    <property type="match status" value="1"/>
</dbReference>